<comment type="caution">
    <text evidence="9">The sequence shown here is derived from an EMBL/GenBank/DDBJ whole genome shotgun (WGS) entry which is preliminary data.</text>
</comment>
<dbReference type="PANTHER" id="PTHR43240">
    <property type="entry name" value="1,4-DIHYDROXY-2-NAPHTHOYL-COA THIOESTERASE 1"/>
    <property type="match status" value="1"/>
</dbReference>
<evidence type="ECO:0000256" key="3">
    <source>
        <dbReference type="ARBA" id="ARBA00036002"/>
    </source>
</evidence>
<dbReference type="EC" id="3.1.2.20" evidence="5"/>
<dbReference type="CDD" id="cd03443">
    <property type="entry name" value="PaaI_thioesterase"/>
    <property type="match status" value="1"/>
</dbReference>
<evidence type="ECO:0000256" key="1">
    <source>
        <dbReference type="ARBA" id="ARBA00022801"/>
    </source>
</evidence>
<dbReference type="Pfam" id="PF03061">
    <property type="entry name" value="4HBT"/>
    <property type="match status" value="1"/>
</dbReference>
<feature type="domain" description="Thioesterase" evidence="8">
    <location>
        <begin position="58"/>
        <end position="131"/>
    </location>
</feature>
<dbReference type="InterPro" id="IPR003736">
    <property type="entry name" value="PAAI_dom"/>
</dbReference>
<dbReference type="InterPro" id="IPR029069">
    <property type="entry name" value="HotDog_dom_sf"/>
</dbReference>
<evidence type="ECO:0000256" key="4">
    <source>
        <dbReference type="ARBA" id="ARBA00038381"/>
    </source>
</evidence>
<evidence type="ECO:0000256" key="7">
    <source>
        <dbReference type="ARBA" id="ARBA00048062"/>
    </source>
</evidence>
<dbReference type="PANTHER" id="PTHR43240:SF20">
    <property type="entry name" value="MEDIUM_LONG-CHAIN ACYL-COA THIOESTERASE YIGI"/>
    <property type="match status" value="1"/>
</dbReference>
<dbReference type="NCBIfam" id="TIGR00369">
    <property type="entry name" value="unchar_dom_1"/>
    <property type="match status" value="1"/>
</dbReference>
<accession>A0ABP3T8B7</accession>
<evidence type="ECO:0000313" key="9">
    <source>
        <dbReference type="EMBL" id="GAA0682690.1"/>
    </source>
</evidence>
<dbReference type="RefSeq" id="WP_343801638.1">
    <property type="nucleotide sequence ID" value="NZ_BAAAET010000001.1"/>
</dbReference>
<gene>
    <name evidence="9" type="ORF">GCM10009104_04540</name>
</gene>
<keyword evidence="10" id="KW-1185">Reference proteome</keyword>
<evidence type="ECO:0000256" key="6">
    <source>
        <dbReference type="ARBA" id="ARBA00040062"/>
    </source>
</evidence>
<evidence type="ECO:0000256" key="2">
    <source>
        <dbReference type="ARBA" id="ARBA00035880"/>
    </source>
</evidence>
<comment type="similarity">
    <text evidence="4">Belongs to the YigI thioesterase family.</text>
</comment>
<proteinExistence type="inferred from homology"/>
<name>A0ABP3T8B7_9GAMM</name>
<protein>
    <recommendedName>
        <fullName evidence="6">Medium/long-chain acyl-CoA thioesterase YigI</fullName>
        <ecNumber evidence="5">3.1.2.20</ecNumber>
    </recommendedName>
</protein>
<sequence length="151" mass="16565">MSEQPGFLPRNPEYERETRRVFDEAPFIRSLGVQLCDFKPGECHTRLPLQVEHRQQDGFVHAGVQATLADHTAGTAGATLTGPGERVLTAEFKINLLRAAKGQALECQARVLKPGRMLIVVESDVYAVDDAQRQLVARATVTLAVVSANKE</sequence>
<dbReference type="EMBL" id="BAAAET010000001">
    <property type="protein sequence ID" value="GAA0682690.1"/>
    <property type="molecule type" value="Genomic_DNA"/>
</dbReference>
<dbReference type="SUPFAM" id="SSF54637">
    <property type="entry name" value="Thioesterase/thiol ester dehydrase-isomerase"/>
    <property type="match status" value="1"/>
</dbReference>
<comment type="catalytic activity">
    <reaction evidence="3">
        <text>a long-chain fatty acyl-CoA + H2O = a long-chain fatty acid + CoA + H(+)</text>
        <dbReference type="Rhea" id="RHEA:67680"/>
        <dbReference type="ChEBI" id="CHEBI:15377"/>
        <dbReference type="ChEBI" id="CHEBI:15378"/>
        <dbReference type="ChEBI" id="CHEBI:57287"/>
        <dbReference type="ChEBI" id="CHEBI:57560"/>
        <dbReference type="ChEBI" id="CHEBI:83139"/>
    </reaction>
</comment>
<comment type="catalytic activity">
    <reaction evidence="2">
        <text>a fatty acyl-CoA + H2O = a fatty acid + CoA + H(+)</text>
        <dbReference type="Rhea" id="RHEA:16781"/>
        <dbReference type="ChEBI" id="CHEBI:15377"/>
        <dbReference type="ChEBI" id="CHEBI:15378"/>
        <dbReference type="ChEBI" id="CHEBI:28868"/>
        <dbReference type="ChEBI" id="CHEBI:57287"/>
        <dbReference type="ChEBI" id="CHEBI:77636"/>
        <dbReference type="EC" id="3.1.2.20"/>
    </reaction>
</comment>
<evidence type="ECO:0000259" key="8">
    <source>
        <dbReference type="Pfam" id="PF03061"/>
    </source>
</evidence>
<dbReference type="Proteomes" id="UP001499915">
    <property type="component" value="Unassembled WGS sequence"/>
</dbReference>
<dbReference type="InterPro" id="IPR006683">
    <property type="entry name" value="Thioestr_dom"/>
</dbReference>
<dbReference type="Gene3D" id="3.10.129.10">
    <property type="entry name" value="Hotdog Thioesterase"/>
    <property type="match status" value="1"/>
</dbReference>
<evidence type="ECO:0000313" key="10">
    <source>
        <dbReference type="Proteomes" id="UP001499915"/>
    </source>
</evidence>
<organism evidence="9 10">
    <name type="scientific">Marinobacterium maritimum</name>
    <dbReference type="NCBI Taxonomy" id="500162"/>
    <lineage>
        <taxon>Bacteria</taxon>
        <taxon>Pseudomonadati</taxon>
        <taxon>Pseudomonadota</taxon>
        <taxon>Gammaproteobacteria</taxon>
        <taxon>Oceanospirillales</taxon>
        <taxon>Oceanospirillaceae</taxon>
        <taxon>Marinobacterium</taxon>
    </lineage>
</organism>
<evidence type="ECO:0000256" key="5">
    <source>
        <dbReference type="ARBA" id="ARBA00038894"/>
    </source>
</evidence>
<reference evidence="10" key="1">
    <citation type="journal article" date="2019" name="Int. J. Syst. Evol. Microbiol.">
        <title>The Global Catalogue of Microorganisms (GCM) 10K type strain sequencing project: providing services to taxonomists for standard genome sequencing and annotation.</title>
        <authorList>
            <consortium name="The Broad Institute Genomics Platform"/>
            <consortium name="The Broad Institute Genome Sequencing Center for Infectious Disease"/>
            <person name="Wu L."/>
            <person name="Ma J."/>
        </authorList>
    </citation>
    <scope>NUCLEOTIDE SEQUENCE [LARGE SCALE GENOMIC DNA]</scope>
    <source>
        <strain evidence="10">JCM 15134</strain>
    </source>
</reference>
<comment type="catalytic activity">
    <reaction evidence="7">
        <text>a medium-chain fatty acyl-CoA + H2O = a medium-chain fatty acid + CoA + H(+)</text>
        <dbReference type="Rhea" id="RHEA:68184"/>
        <dbReference type="ChEBI" id="CHEBI:15377"/>
        <dbReference type="ChEBI" id="CHEBI:15378"/>
        <dbReference type="ChEBI" id="CHEBI:57287"/>
        <dbReference type="ChEBI" id="CHEBI:59558"/>
        <dbReference type="ChEBI" id="CHEBI:90546"/>
    </reaction>
</comment>
<keyword evidence="1" id="KW-0378">Hydrolase</keyword>